<protein>
    <submittedName>
        <fullName evidence="1">Putative TetR-family transcriptional regulator</fullName>
    </submittedName>
</protein>
<sequence length="103" mass="12248">MEQIKVKKAVTHETWHRIEVQILRDEYGVSTIDEISKKIPRHTKRGIYQKAKSLGLMRKQIDPKEYHNPKYSKMSIKEQAIEMGVSYAAVWEHTTKKGRYYKK</sequence>
<accession>A0A8S5UN41</accession>
<organism evidence="1">
    <name type="scientific">Siphoviridae sp. ctzr51</name>
    <dbReference type="NCBI Taxonomy" id="2825751"/>
    <lineage>
        <taxon>Viruses</taxon>
        <taxon>Duplodnaviria</taxon>
        <taxon>Heunggongvirae</taxon>
        <taxon>Uroviricota</taxon>
        <taxon>Caudoviricetes</taxon>
    </lineage>
</organism>
<evidence type="ECO:0000313" key="1">
    <source>
        <dbReference type="EMBL" id="DAF95901.1"/>
    </source>
</evidence>
<dbReference type="EMBL" id="BK016111">
    <property type="protein sequence ID" value="DAF95901.1"/>
    <property type="molecule type" value="Genomic_DNA"/>
</dbReference>
<proteinExistence type="predicted"/>
<reference evidence="1" key="1">
    <citation type="journal article" date="2021" name="Proc. Natl. Acad. Sci. U.S.A.">
        <title>A Catalog of Tens of Thousands of Viruses from Human Metagenomes Reveals Hidden Associations with Chronic Diseases.</title>
        <authorList>
            <person name="Tisza M.J."/>
            <person name="Buck C.B."/>
        </authorList>
    </citation>
    <scope>NUCLEOTIDE SEQUENCE</scope>
    <source>
        <strain evidence="1">Ctzr51</strain>
    </source>
</reference>
<name>A0A8S5UN41_9CAUD</name>